<reference evidence="2" key="1">
    <citation type="submission" date="2017-03" db="EMBL/GenBank/DDBJ databases">
        <title>Chloroplast genome evolution in siphonous green algae.</title>
        <authorList>
            <person name="Cremen M.C."/>
            <person name="Marcelino V.R."/>
            <person name="Verbruggen H."/>
        </authorList>
    </citation>
    <scope>NUCLEOTIDE SEQUENCE</scope>
</reference>
<keyword evidence="2" id="KW-0934">Plastid</keyword>
<dbReference type="AlphaFoldDB" id="A0A2P0QIZ7"/>
<proteinExistence type="predicted"/>
<keyword evidence="1" id="KW-1133">Transmembrane helix</keyword>
<sequence length="112" mass="12780">MGGWICLCLRNFRLSQNKKRILLLICGCSIGFYVVLTDFQYGRLFAQKLAAIPIVHQLINCQLGRFSLMLGSVYMTRYTFFQTPVFFTVFLYGFGILTLAFSATSNLFPPNL</sequence>
<evidence type="ECO:0000256" key="1">
    <source>
        <dbReference type="SAM" id="Phobius"/>
    </source>
</evidence>
<keyword evidence="1" id="KW-0812">Transmembrane</keyword>
<accession>A0A2P0QIZ7</accession>
<dbReference type="RefSeq" id="YP_009472586.1">
    <property type="nucleotide sequence ID" value="NC_037365.1"/>
</dbReference>
<keyword evidence="2" id="KW-0150">Chloroplast</keyword>
<keyword evidence="1" id="KW-0472">Membrane</keyword>
<name>A0A2P0QIZ7_9CHLO</name>
<geneLocation type="chloroplast" evidence="2"/>
<dbReference type="EMBL" id="KY819065">
    <property type="protein sequence ID" value="ARO74299.1"/>
    <property type="molecule type" value="Genomic_DNA"/>
</dbReference>
<gene>
    <name evidence="2" type="primary">orf112</name>
</gene>
<organism evidence="2">
    <name type="scientific">Rhipilia penicilloides</name>
    <dbReference type="NCBI Taxonomy" id="1979422"/>
    <lineage>
        <taxon>Eukaryota</taxon>
        <taxon>Viridiplantae</taxon>
        <taxon>Chlorophyta</taxon>
        <taxon>core chlorophytes</taxon>
        <taxon>Ulvophyceae</taxon>
        <taxon>TCBD clade</taxon>
        <taxon>Bryopsidales</taxon>
        <taxon>Halimedineae</taxon>
        <taxon>Halimedaceae</taxon>
        <taxon>Rhipileae</taxon>
        <taxon>Rhipilia</taxon>
    </lineage>
</organism>
<protein>
    <submittedName>
        <fullName evidence="2">Uncharacterized protein</fullName>
    </submittedName>
</protein>
<feature type="transmembrane region" description="Helical" evidence="1">
    <location>
        <begin position="85"/>
        <end position="108"/>
    </location>
</feature>
<dbReference type="GeneID" id="37277656"/>
<feature type="transmembrane region" description="Helical" evidence="1">
    <location>
        <begin position="21"/>
        <end position="42"/>
    </location>
</feature>
<evidence type="ECO:0000313" key="2">
    <source>
        <dbReference type="EMBL" id="ARO74299.1"/>
    </source>
</evidence>